<dbReference type="Proteomes" id="UP000696931">
    <property type="component" value="Unassembled WGS sequence"/>
</dbReference>
<comment type="caution">
    <text evidence="3">The sequence shown here is derived from an EMBL/GenBank/DDBJ whole genome shotgun (WGS) entry which is preliminary data.</text>
</comment>
<dbReference type="Gene3D" id="1.10.3210.10">
    <property type="entry name" value="Hypothetical protein af1432"/>
    <property type="match status" value="1"/>
</dbReference>
<dbReference type="SUPFAM" id="SSF52172">
    <property type="entry name" value="CheY-like"/>
    <property type="match status" value="1"/>
</dbReference>
<feature type="modified residue" description="4-aspartylphosphate" evidence="1">
    <location>
        <position position="54"/>
    </location>
</feature>
<dbReference type="Pfam" id="PF00072">
    <property type="entry name" value="Response_reg"/>
    <property type="match status" value="1"/>
</dbReference>
<dbReference type="CDD" id="cd17569">
    <property type="entry name" value="REC_HupR-like"/>
    <property type="match status" value="1"/>
</dbReference>
<name>A0A933SFD1_UNCEI</name>
<keyword evidence="1" id="KW-0597">Phosphoprotein</keyword>
<evidence type="ECO:0000313" key="4">
    <source>
        <dbReference type="Proteomes" id="UP000696931"/>
    </source>
</evidence>
<accession>A0A933SFD1</accession>
<organism evidence="3 4">
    <name type="scientific">Eiseniibacteriota bacterium</name>
    <dbReference type="NCBI Taxonomy" id="2212470"/>
    <lineage>
        <taxon>Bacteria</taxon>
        <taxon>Candidatus Eiseniibacteriota</taxon>
    </lineage>
</organism>
<dbReference type="GO" id="GO:0000160">
    <property type="term" value="P:phosphorelay signal transduction system"/>
    <property type="evidence" value="ECO:0007669"/>
    <property type="project" value="InterPro"/>
</dbReference>
<dbReference type="InterPro" id="IPR001789">
    <property type="entry name" value="Sig_transdc_resp-reg_receiver"/>
</dbReference>
<sequence length="390" mass="42451">MNTNRVLFVDDEPNILEAVKRTIKGPFEVVTALGGEAGMAEIDKGQPFAVVVSDLRMPVVDGVLLLRHVRERSPETVRMLLTGNADMEAAIAAVNDGQVFRFMTKPCPGSTMRGALIAALEQHRLVTSERVLLQQTLRGCIRALAEMISLVHPAVSAHTSRVRRLVVEIGTRMQADELWRIEVATMLAHLGWVTLPAETVAKLHVGADLAAHEATAVLKVPEVAAQLIANIPRLEEVQSILMYQNAGYDGVGSPVPSVIGERIPLGARLLRAATDYDMLESRGLSSSEALTVMQSKASQYDPNVLRIMNEIQQGTSISGVVRQIAIHEMQPGMVFAQDVLDTRGLLLVARGQEASQSLLTRLHEYQDPALQTMRVLVATPPGYSAQRRAA</sequence>
<dbReference type="InterPro" id="IPR052020">
    <property type="entry name" value="Cyclic_di-GMP/3'3'-cGAMP_PDE"/>
</dbReference>
<dbReference type="SMART" id="SM00448">
    <property type="entry name" value="REC"/>
    <property type="match status" value="1"/>
</dbReference>
<dbReference type="PROSITE" id="PS50110">
    <property type="entry name" value="RESPONSE_REGULATORY"/>
    <property type="match status" value="1"/>
</dbReference>
<proteinExistence type="predicted"/>
<evidence type="ECO:0000313" key="3">
    <source>
        <dbReference type="EMBL" id="MBI5170718.1"/>
    </source>
</evidence>
<dbReference type="Pfam" id="PF13487">
    <property type="entry name" value="HD_5"/>
    <property type="match status" value="1"/>
</dbReference>
<reference evidence="3" key="1">
    <citation type="submission" date="2020-07" db="EMBL/GenBank/DDBJ databases">
        <title>Huge and variable diversity of episymbiotic CPR bacteria and DPANN archaea in groundwater ecosystems.</title>
        <authorList>
            <person name="He C.Y."/>
            <person name="Keren R."/>
            <person name="Whittaker M."/>
            <person name="Farag I.F."/>
            <person name="Doudna J."/>
            <person name="Cate J.H.D."/>
            <person name="Banfield J.F."/>
        </authorList>
    </citation>
    <scope>NUCLEOTIDE SEQUENCE</scope>
    <source>
        <strain evidence="3">NC_groundwater_1813_Pr3_B-0.1um_71_17</strain>
    </source>
</reference>
<evidence type="ECO:0000259" key="2">
    <source>
        <dbReference type="PROSITE" id="PS50110"/>
    </source>
</evidence>
<dbReference type="InterPro" id="IPR011006">
    <property type="entry name" value="CheY-like_superfamily"/>
</dbReference>
<evidence type="ECO:0000256" key="1">
    <source>
        <dbReference type="PROSITE-ProRule" id="PRU00169"/>
    </source>
</evidence>
<dbReference type="EMBL" id="JACRIW010000104">
    <property type="protein sequence ID" value="MBI5170718.1"/>
    <property type="molecule type" value="Genomic_DNA"/>
</dbReference>
<feature type="domain" description="Response regulatory" evidence="2">
    <location>
        <begin position="5"/>
        <end position="120"/>
    </location>
</feature>
<protein>
    <submittedName>
        <fullName evidence="3">Response regulator</fullName>
    </submittedName>
</protein>
<dbReference type="AlphaFoldDB" id="A0A933SFD1"/>
<dbReference type="PANTHER" id="PTHR45228">
    <property type="entry name" value="CYCLIC DI-GMP PHOSPHODIESTERASE TM_0186-RELATED"/>
    <property type="match status" value="1"/>
</dbReference>
<gene>
    <name evidence="3" type="ORF">HZA61_14610</name>
</gene>
<dbReference type="Gene3D" id="3.40.50.2300">
    <property type="match status" value="1"/>
</dbReference>